<organism evidence="3 4">
    <name type="scientific">Deinococcus radiodurans (strain ATCC 13939 / DSM 20539 / JCM 16871 / CCUG 27074 / LMG 4051 / NBRC 15346 / NCIMB 9279 / VKM B-1422 / R1)</name>
    <dbReference type="NCBI Taxonomy" id="243230"/>
    <lineage>
        <taxon>Bacteria</taxon>
        <taxon>Thermotogati</taxon>
        <taxon>Deinococcota</taxon>
        <taxon>Deinococci</taxon>
        <taxon>Deinococcales</taxon>
        <taxon>Deinococcaceae</taxon>
        <taxon>Deinococcus</taxon>
    </lineage>
</organism>
<dbReference type="HOGENOM" id="CLU_551776_0_0_0"/>
<dbReference type="EnsemblBacteria" id="AAF10292">
    <property type="protein sequence ID" value="AAF10292"/>
    <property type="gene ID" value="DR_0712"/>
</dbReference>
<feature type="transmembrane region" description="Helical" evidence="2">
    <location>
        <begin position="242"/>
        <end position="259"/>
    </location>
</feature>
<sequence length="494" mass="51467">MVKGPPTSSGSPTGTLTGFDVLTGRAPDPAGEPRPDALAELPLPDKLREVDLTLRPDRERAVDALEIAAYLEADGLNDESLRDRYGAGGLFAAAEWLYAQRGTGRALERPRREARPRFPWELAQRGPLYLLPGLCGLLIAQATPPVTGRAFVFAAAFGWGYSLLIASVRYAEPLGTPGRALRLTLWVGGACGLLGGALSALLWPGSGLWTTSLLWGTAMGGAVALAGAAAGVMLALGERGQVAGAFAPALLLGGMLYVLPSTGLAVAALAALAVFPVLLALRATRDGGELPARFVTLRPGLGLAAYGWALAAAFAGLSLRLGGWTMLPLVLSAGLLEAGVWNAQQGLQYVARQQGSFTLLVRRGAARVLGTALVYGLGLLSLLALLSAVRWLAAGWLGIGTPAPAGAAGPGTLGDLPFSDLSRAALVTVSAFGAALLLSTWLANQRRERWLLAFWLGFCLLLTLGVSPPALSLFAAFALLPLTLFTLYDLRSYR</sequence>
<protein>
    <submittedName>
        <fullName evidence="3">Uncharacterized protein</fullName>
    </submittedName>
</protein>
<dbReference type="AlphaFoldDB" id="Q9RWF6"/>
<feature type="transmembrane region" description="Helical" evidence="2">
    <location>
        <begin position="265"/>
        <end position="283"/>
    </location>
</feature>
<dbReference type="GeneID" id="69516959"/>
<evidence type="ECO:0000313" key="4">
    <source>
        <dbReference type="Proteomes" id="UP000002524"/>
    </source>
</evidence>
<dbReference type="PIR" id="E75486">
    <property type="entry name" value="E75486"/>
</dbReference>
<reference evidence="3 4" key="1">
    <citation type="journal article" date="1999" name="Science">
        <title>Genome sequence of the radioresistant bacterium Deinococcus radiodurans R1.</title>
        <authorList>
            <person name="White O."/>
            <person name="Eisen J.A."/>
            <person name="Heidelberg J.F."/>
            <person name="Hickey E.K."/>
            <person name="Peterson J.D."/>
            <person name="Dodson R.J."/>
            <person name="Haft D.H."/>
            <person name="Gwinn M.L."/>
            <person name="Nelson W.C."/>
            <person name="Richardson D.L."/>
            <person name="Moffat K.S."/>
            <person name="Qin H."/>
            <person name="Jiang L."/>
            <person name="Pamphile W."/>
            <person name="Crosby M."/>
            <person name="Shen M."/>
            <person name="Vamathevan J.J."/>
            <person name="Lam P."/>
            <person name="McDonald L."/>
            <person name="Utterback T."/>
            <person name="Zalewski C."/>
            <person name="Makarova K.S."/>
            <person name="Aravind L."/>
            <person name="Daly M.J."/>
            <person name="Minton K.W."/>
            <person name="Fleischmann R.D."/>
            <person name="Ketchum K.A."/>
            <person name="Nelson K.E."/>
            <person name="Salzberg S."/>
            <person name="Smith H.O."/>
            <person name="Venter J.C."/>
            <person name="Fraser C.M."/>
        </authorList>
    </citation>
    <scope>NUCLEOTIDE SEQUENCE [LARGE SCALE GENOMIC DNA]</scope>
    <source>
        <strain evidence="4">ATCC 13939 / DSM 20539 / JCM 16871 / LMG 4051 / NBRC 15346 / NCIMB 9279 / R1 / VKM B-1422</strain>
    </source>
</reference>
<evidence type="ECO:0000313" key="3">
    <source>
        <dbReference type="EMBL" id="AAF10292.1"/>
    </source>
</evidence>
<dbReference type="Proteomes" id="UP000002524">
    <property type="component" value="Chromosome 1"/>
</dbReference>
<evidence type="ECO:0000256" key="2">
    <source>
        <dbReference type="SAM" id="Phobius"/>
    </source>
</evidence>
<feature type="transmembrane region" description="Helical" evidence="2">
    <location>
        <begin position="473"/>
        <end position="490"/>
    </location>
</feature>
<keyword evidence="4" id="KW-1185">Reference proteome</keyword>
<feature type="transmembrane region" description="Helical" evidence="2">
    <location>
        <begin position="215"/>
        <end position="235"/>
    </location>
</feature>
<dbReference type="InParanoid" id="Q9RWF6"/>
<evidence type="ECO:0000256" key="1">
    <source>
        <dbReference type="SAM" id="MobiDB-lite"/>
    </source>
</evidence>
<name>Q9RWF6_DEIRA</name>
<dbReference type="RefSeq" id="WP_010887357.1">
    <property type="nucleotide sequence ID" value="NC_001263.1"/>
</dbReference>
<feature type="compositionally biased region" description="Low complexity" evidence="1">
    <location>
        <begin position="1"/>
        <end position="15"/>
    </location>
</feature>
<feature type="transmembrane region" description="Helical" evidence="2">
    <location>
        <begin position="450"/>
        <end position="467"/>
    </location>
</feature>
<feature type="transmembrane region" description="Helical" evidence="2">
    <location>
        <begin position="295"/>
        <end position="315"/>
    </location>
</feature>
<dbReference type="STRING" id="243230.DR_0712"/>
<gene>
    <name evidence="3" type="ordered locus">DR_0712</name>
</gene>
<keyword evidence="2" id="KW-0812">Transmembrane</keyword>
<dbReference type="PATRIC" id="fig|243230.17.peg.890"/>
<dbReference type="OrthoDB" id="68073at2"/>
<accession>Q9RWF6</accession>
<feature type="transmembrane region" description="Helical" evidence="2">
    <location>
        <begin position="321"/>
        <end position="343"/>
    </location>
</feature>
<keyword evidence="2" id="KW-1133">Transmembrane helix</keyword>
<feature type="transmembrane region" description="Helical" evidence="2">
    <location>
        <begin position="183"/>
        <end position="203"/>
    </location>
</feature>
<feature type="region of interest" description="Disordered" evidence="1">
    <location>
        <begin position="1"/>
        <end position="39"/>
    </location>
</feature>
<proteinExistence type="predicted"/>
<feature type="transmembrane region" description="Helical" evidence="2">
    <location>
        <begin position="424"/>
        <end position="443"/>
    </location>
</feature>
<dbReference type="EMBL" id="AE000513">
    <property type="protein sequence ID" value="AAF10292.1"/>
    <property type="molecule type" value="Genomic_DNA"/>
</dbReference>
<feature type="transmembrane region" description="Helical" evidence="2">
    <location>
        <begin position="150"/>
        <end position="171"/>
    </location>
</feature>
<keyword evidence="2" id="KW-0472">Membrane</keyword>
<dbReference type="PaxDb" id="243230-DR_0712"/>
<dbReference type="KEGG" id="dra:DR_0712"/>
<feature type="transmembrane region" description="Helical" evidence="2">
    <location>
        <begin position="364"/>
        <end position="386"/>
    </location>
</feature>